<dbReference type="EMBL" id="HE575322">
    <property type="protein sequence ID" value="CCC92848.1"/>
    <property type="molecule type" value="Genomic_DNA"/>
</dbReference>
<organism evidence="3">
    <name type="scientific">Trypanosoma congolense (strain IL3000)</name>
    <dbReference type="NCBI Taxonomy" id="1068625"/>
    <lineage>
        <taxon>Eukaryota</taxon>
        <taxon>Discoba</taxon>
        <taxon>Euglenozoa</taxon>
        <taxon>Kinetoplastea</taxon>
        <taxon>Metakinetoplastina</taxon>
        <taxon>Trypanosomatida</taxon>
        <taxon>Trypanosomatidae</taxon>
        <taxon>Trypanosoma</taxon>
        <taxon>Nannomonas</taxon>
    </lineage>
</organism>
<dbReference type="SUPFAM" id="SSF50249">
    <property type="entry name" value="Nucleic acid-binding proteins"/>
    <property type="match status" value="1"/>
</dbReference>
<feature type="region of interest" description="Disordered" evidence="1">
    <location>
        <begin position="334"/>
        <end position="359"/>
    </location>
</feature>
<reference evidence="3" key="1">
    <citation type="journal article" date="2012" name="Proc. Natl. Acad. Sci. U.S.A.">
        <title>Antigenic diversity is generated by distinct evolutionary mechanisms in African trypanosome species.</title>
        <authorList>
            <person name="Jackson A.P."/>
            <person name="Berry A."/>
            <person name="Aslett M."/>
            <person name="Allison H.C."/>
            <person name="Burton P."/>
            <person name="Vavrova-Anderson J."/>
            <person name="Brown R."/>
            <person name="Browne H."/>
            <person name="Corton N."/>
            <person name="Hauser H."/>
            <person name="Gamble J."/>
            <person name="Gilderthorp R."/>
            <person name="Marcello L."/>
            <person name="McQuillan J."/>
            <person name="Otto T.D."/>
            <person name="Quail M.A."/>
            <person name="Sanders M.J."/>
            <person name="van Tonder A."/>
            <person name="Ginger M.L."/>
            <person name="Field M.C."/>
            <person name="Barry J.D."/>
            <person name="Hertz-Fowler C."/>
            <person name="Berriman M."/>
        </authorList>
    </citation>
    <scope>NUCLEOTIDE SEQUENCE</scope>
    <source>
        <strain evidence="3">IL3000</strain>
    </source>
</reference>
<gene>
    <name evidence="3" type="ORF">TCIL3000_9_2450</name>
</gene>
<dbReference type="SMART" id="SM00955">
    <property type="entry name" value="RNB"/>
    <property type="match status" value="1"/>
</dbReference>
<proteinExistence type="predicted"/>
<name>G0UTY4_TRYCI</name>
<dbReference type="GO" id="GO:0006402">
    <property type="term" value="P:mRNA catabolic process"/>
    <property type="evidence" value="ECO:0007669"/>
    <property type="project" value="TreeGrafter"/>
</dbReference>
<dbReference type="VEuPathDB" id="TriTrypDB:TcIL3000_9_2450"/>
<dbReference type="GO" id="GO:0000175">
    <property type="term" value="F:3'-5'-RNA exonuclease activity"/>
    <property type="evidence" value="ECO:0007669"/>
    <property type="project" value="TreeGrafter"/>
</dbReference>
<accession>G0UTY4</accession>
<dbReference type="GO" id="GO:0000932">
    <property type="term" value="C:P-body"/>
    <property type="evidence" value="ECO:0007669"/>
    <property type="project" value="TreeGrafter"/>
</dbReference>
<evidence type="ECO:0000313" key="3">
    <source>
        <dbReference type="EMBL" id="CCC92848.1"/>
    </source>
</evidence>
<evidence type="ECO:0000259" key="2">
    <source>
        <dbReference type="SMART" id="SM00955"/>
    </source>
</evidence>
<dbReference type="InterPro" id="IPR001900">
    <property type="entry name" value="RNase_II/R"/>
</dbReference>
<dbReference type="InterPro" id="IPR012340">
    <property type="entry name" value="NA-bd_OB-fold"/>
</dbReference>
<evidence type="ECO:0000256" key="1">
    <source>
        <dbReference type="SAM" id="MobiDB-lite"/>
    </source>
</evidence>
<dbReference type="PANTHER" id="PTHR23355">
    <property type="entry name" value="RIBONUCLEASE"/>
    <property type="match status" value="1"/>
</dbReference>
<dbReference type="GO" id="GO:0003723">
    <property type="term" value="F:RNA binding"/>
    <property type="evidence" value="ECO:0007669"/>
    <property type="project" value="InterPro"/>
</dbReference>
<dbReference type="PANTHER" id="PTHR23355:SF60">
    <property type="entry name" value="MITOCHONDRIAL EXORIBONUCLEASE DSS-1"/>
    <property type="match status" value="1"/>
</dbReference>
<dbReference type="AlphaFoldDB" id="G0UTY4"/>
<feature type="domain" description="RNB" evidence="2">
    <location>
        <begin position="185"/>
        <end position="549"/>
    </location>
</feature>
<sequence>MTAAQRTARLVQFSGSYLNTEWSRRFVLGPLLQRYDPQRLQPVSVNSASPKTAEGTFFDKEILHLQRLLSETWSLPVRPLDAISEGRIFRLLARYAAGEGVISTEALSEIGRVLTYIHGSPQSVEDPLDMEKLLWAVGYVEPGDNLRRVAFNGELQYPPSALAHMSAHLSDDMQRNGSDPFDSLRLPAPGPAYAIDSASTSEVDDAIGVHIDETNGEEYFVVYVSDATVYCPFDSPLEQLTARLLTTTTYLPEGVFFMLPKPIVEAATLREDRPCRTFNIRFQVDEITGDLKNYSVGVGWLDRLRRVTYDEVQALYDKAKGSEAEQYQNERKTVFPGGIEGGGSRSIRERENENTDDAVRERPSWMTAKDEATLHRIYQTALKRYETRQERAGDRFVSADLPEPLIKVGPGAKVLSVEDQIIGTKDARLAVAEMMIAANEVCSRVAQMNRLPIPFRGTRELSLDHVAARSYTEPQGVTVAQSLDPQYVFFAEAMQRSIRQLSAVTRAVYFHTPIYHLGLDTHNYTHSTSPLRRYADMLVHHQLKVWLWRSSQSSSASSTSHVDNHGSAVLIQQPIAEHTMATLCSMISNKQEQTSILQDSSQRYWLLRYIEQNLLSKNPHHRFVCLVGDTRRVECAPEYARFALPCHDRRHADGQGADGCSIRPSSFSGGDVRETVPWVGKWQQMVNDFLYVSDIYISELQFAHVLHHSLPDVVVGAVVECEVRSVYPTQGHLALEVVKVWTGGDERQFESLWKKTLLPSLDS</sequence>
<dbReference type="Pfam" id="PF00773">
    <property type="entry name" value="RNB"/>
    <property type="match status" value="1"/>
</dbReference>
<dbReference type="InterPro" id="IPR050180">
    <property type="entry name" value="RNR_Ribonuclease"/>
</dbReference>
<protein>
    <submittedName>
        <fullName evidence="3">Mitochondrial exoribonuclease DSS-1</fullName>
    </submittedName>
</protein>
<feature type="compositionally biased region" description="Basic and acidic residues" evidence="1">
    <location>
        <begin position="346"/>
        <end position="359"/>
    </location>
</feature>